<accession>A0ABT9RW85</accession>
<sequence>MPNDLTFLALCLGGSGFEPIEEGQATIYIPPTVRTTPTAADKAAPAQSSLAWSCRAGSLRLAASANLNPDRRFPSMFGQVHGSAPGNARQGISNPIVASPVRP</sequence>
<reference evidence="7 8" key="1">
    <citation type="submission" date="2023-07" db="EMBL/GenBank/DDBJ databases">
        <title>Sorghum-associated microbial communities from plants grown in Nebraska, USA.</title>
        <authorList>
            <person name="Schachtman D."/>
        </authorList>
    </citation>
    <scope>NUCLEOTIDE SEQUENCE [LARGE SCALE GENOMIC DNA]</scope>
    <source>
        <strain evidence="7 8">CC222</strain>
    </source>
</reference>
<keyword evidence="5" id="KW-0520">NAD</keyword>
<dbReference type="PANTHER" id="PTHR43275:SF1">
    <property type="entry name" value="D-MALATE DEHYDROGENASE [DECARBOXYLATING]"/>
    <property type="match status" value="1"/>
</dbReference>
<evidence type="ECO:0000313" key="7">
    <source>
        <dbReference type="EMBL" id="MDP9889502.1"/>
    </source>
</evidence>
<dbReference type="RefSeq" id="WP_307309788.1">
    <property type="nucleotide sequence ID" value="NZ_JAUSRE010000017.1"/>
</dbReference>
<keyword evidence="8" id="KW-1185">Reference proteome</keyword>
<dbReference type="SUPFAM" id="SSF53659">
    <property type="entry name" value="Isocitrate/Isopropylmalate dehydrogenase-like"/>
    <property type="match status" value="1"/>
</dbReference>
<evidence type="ECO:0000256" key="1">
    <source>
        <dbReference type="ARBA" id="ARBA00001936"/>
    </source>
</evidence>
<evidence type="ECO:0000256" key="3">
    <source>
        <dbReference type="ARBA" id="ARBA00022723"/>
    </source>
</evidence>
<comment type="cofactor">
    <cofactor evidence="1">
        <name>Mn(2+)</name>
        <dbReference type="ChEBI" id="CHEBI:29035"/>
    </cofactor>
</comment>
<gene>
    <name evidence="7" type="ORF">J2X98_003113</name>
</gene>
<evidence type="ECO:0000256" key="6">
    <source>
        <dbReference type="SAM" id="MobiDB-lite"/>
    </source>
</evidence>
<dbReference type="Gene3D" id="3.40.718.10">
    <property type="entry name" value="Isopropylmalate Dehydrogenase"/>
    <property type="match status" value="1"/>
</dbReference>
<dbReference type="Proteomes" id="UP001226577">
    <property type="component" value="Unassembled WGS sequence"/>
</dbReference>
<name>A0ABT9RW85_9MICC</name>
<evidence type="ECO:0000256" key="2">
    <source>
        <dbReference type="ARBA" id="ARBA00001946"/>
    </source>
</evidence>
<organism evidence="7 8">
    <name type="scientific">Pseudarthrobacter enclensis</name>
    <dbReference type="NCBI Taxonomy" id="993070"/>
    <lineage>
        <taxon>Bacteria</taxon>
        <taxon>Bacillati</taxon>
        <taxon>Actinomycetota</taxon>
        <taxon>Actinomycetes</taxon>
        <taxon>Micrococcales</taxon>
        <taxon>Micrococcaceae</taxon>
        <taxon>Pseudarthrobacter</taxon>
    </lineage>
</organism>
<feature type="region of interest" description="Disordered" evidence="6">
    <location>
        <begin position="76"/>
        <end position="103"/>
    </location>
</feature>
<evidence type="ECO:0000256" key="4">
    <source>
        <dbReference type="ARBA" id="ARBA00023002"/>
    </source>
</evidence>
<protein>
    <submittedName>
        <fullName evidence="7">Uncharacterized protein</fullName>
    </submittedName>
</protein>
<dbReference type="EMBL" id="JAUSRE010000017">
    <property type="protein sequence ID" value="MDP9889502.1"/>
    <property type="molecule type" value="Genomic_DNA"/>
</dbReference>
<comment type="cofactor">
    <cofactor evidence="2">
        <name>Mg(2+)</name>
        <dbReference type="ChEBI" id="CHEBI:18420"/>
    </cofactor>
</comment>
<keyword evidence="3" id="KW-0479">Metal-binding</keyword>
<comment type="caution">
    <text evidence="7">The sequence shown here is derived from an EMBL/GenBank/DDBJ whole genome shotgun (WGS) entry which is preliminary data.</text>
</comment>
<evidence type="ECO:0000313" key="8">
    <source>
        <dbReference type="Proteomes" id="UP001226577"/>
    </source>
</evidence>
<dbReference type="InterPro" id="IPR050501">
    <property type="entry name" value="ICDH/IPMDH"/>
</dbReference>
<keyword evidence="4" id="KW-0560">Oxidoreductase</keyword>
<dbReference type="PANTHER" id="PTHR43275">
    <property type="entry name" value="D-MALATE DEHYDROGENASE [DECARBOXYLATING]"/>
    <property type="match status" value="1"/>
</dbReference>
<evidence type="ECO:0000256" key="5">
    <source>
        <dbReference type="ARBA" id="ARBA00023027"/>
    </source>
</evidence>
<proteinExistence type="predicted"/>